<evidence type="ECO:0000256" key="2">
    <source>
        <dbReference type="ARBA" id="ARBA00005953"/>
    </source>
</evidence>
<organism evidence="9 10">
    <name type="scientific">Acorus gramineus</name>
    <name type="common">Dwarf sweet flag</name>
    <dbReference type="NCBI Taxonomy" id="55184"/>
    <lineage>
        <taxon>Eukaryota</taxon>
        <taxon>Viridiplantae</taxon>
        <taxon>Streptophyta</taxon>
        <taxon>Embryophyta</taxon>
        <taxon>Tracheophyta</taxon>
        <taxon>Spermatophyta</taxon>
        <taxon>Magnoliopsida</taxon>
        <taxon>Liliopsida</taxon>
        <taxon>Acoraceae</taxon>
        <taxon>Acorus</taxon>
    </lineage>
</organism>
<evidence type="ECO:0000256" key="4">
    <source>
        <dbReference type="ARBA" id="ARBA00022640"/>
    </source>
</evidence>
<dbReference type="CDD" id="cd00586">
    <property type="entry name" value="4HBT"/>
    <property type="match status" value="1"/>
</dbReference>
<evidence type="ECO:0000313" key="9">
    <source>
        <dbReference type="EMBL" id="KAK1281025.1"/>
    </source>
</evidence>
<dbReference type="Pfam" id="PF13279">
    <property type="entry name" value="4HBT_2"/>
    <property type="match status" value="1"/>
</dbReference>
<dbReference type="Gene3D" id="3.10.129.10">
    <property type="entry name" value="Hotdog Thioesterase"/>
    <property type="match status" value="1"/>
</dbReference>
<keyword evidence="3" id="KW-0150">Chloroplast</keyword>
<evidence type="ECO:0008006" key="11">
    <source>
        <dbReference type="Google" id="ProtNLM"/>
    </source>
</evidence>
<evidence type="ECO:0000256" key="8">
    <source>
        <dbReference type="SAM" id="Phobius"/>
    </source>
</evidence>
<dbReference type="GO" id="GO:0006629">
    <property type="term" value="P:lipid metabolic process"/>
    <property type="evidence" value="ECO:0007669"/>
    <property type="project" value="UniProtKB-KW"/>
</dbReference>
<name>A0AAV9BW53_ACOGR</name>
<dbReference type="InterPro" id="IPR029069">
    <property type="entry name" value="HotDog_dom_sf"/>
</dbReference>
<dbReference type="PANTHER" id="PTHR47513">
    <property type="entry name" value="ZINC TRANSPORTER"/>
    <property type="match status" value="1"/>
</dbReference>
<gene>
    <name evidence="9" type="ORF">QJS04_geneDACA003036</name>
</gene>
<feature type="transmembrane region" description="Helical" evidence="8">
    <location>
        <begin position="253"/>
        <end position="273"/>
    </location>
</feature>
<evidence type="ECO:0000313" key="10">
    <source>
        <dbReference type="Proteomes" id="UP001179952"/>
    </source>
</evidence>
<comment type="caution">
    <text evidence="9">The sequence shown here is derived from an EMBL/GenBank/DDBJ whole genome shotgun (WGS) entry which is preliminary data.</text>
</comment>
<keyword evidence="5" id="KW-0378">Hydrolase</keyword>
<feature type="transmembrane region" description="Helical" evidence="8">
    <location>
        <begin position="51"/>
        <end position="70"/>
    </location>
</feature>
<dbReference type="EMBL" id="JAUJYN010000001">
    <property type="protein sequence ID" value="KAK1281025.1"/>
    <property type="molecule type" value="Genomic_DNA"/>
</dbReference>
<evidence type="ECO:0000256" key="3">
    <source>
        <dbReference type="ARBA" id="ARBA00022528"/>
    </source>
</evidence>
<comment type="similarity">
    <text evidence="2">Belongs to the 4-hydroxybenzoyl-CoA thioesterase family.</text>
</comment>
<sequence>MMSPKPLSADRNSRSTSLRQTPLQIIHVIGNFMRIWSIYSLYQHLSQQGDSVVIFIFSCMVPAAILFLVLQTPWKGRPLTNSQVVPSVINGGIMALYYVLWGKGLKSCGPLRIILAEYAGAVLGVLSVLLYGRRGHIWKKVGGLVAMLVSFYFLSLGWATRTYFPIYNANNEEMDLMGEPLGMGEMAVPIAAGILSALRRVIARRVSLKNQQKRRLHAITITSATCFLFPLAMWDAIFGSASGIIIAFQFPTWAYLSTILFGIIFIFYIDNIAEERLHLVFSSPRHLMVAGGCIIVMEFMYKTDFSLPGFLICSSVLGFESIITLEDNLVSRSDNLRTTNAAGEQGIFVRTGTSFRMSEFCEVELKVRDYELDQYGVVNNAVYASYCQHVRHELLERIGMSADAVARTGEALALSELSLKFLAPLKSGDRFIMKVRLSGSSAARLFFEHLIFKLPNQEPILEAKATAVWLDRNYRPLRIPPEIKSKLVQFLRTKTH</sequence>
<dbReference type="Proteomes" id="UP001179952">
    <property type="component" value="Unassembled WGS sequence"/>
</dbReference>
<dbReference type="PANTHER" id="PTHR47513:SF1">
    <property type="entry name" value="OS07G0283200 PROTEIN"/>
    <property type="match status" value="1"/>
</dbReference>
<comment type="subcellular location">
    <subcellularLocation>
        <location evidence="1">Plastid</location>
        <location evidence="1">Chloroplast</location>
    </subcellularLocation>
</comment>
<feature type="transmembrane region" description="Helical" evidence="8">
    <location>
        <begin position="219"/>
        <end position="247"/>
    </location>
</feature>
<dbReference type="SUPFAM" id="SSF54637">
    <property type="entry name" value="Thioesterase/thiol ester dehydrase-isomerase"/>
    <property type="match status" value="1"/>
</dbReference>
<keyword evidence="7" id="KW-0443">Lipid metabolism</keyword>
<evidence type="ECO:0000256" key="7">
    <source>
        <dbReference type="ARBA" id="ARBA00023098"/>
    </source>
</evidence>
<evidence type="ECO:0000256" key="6">
    <source>
        <dbReference type="ARBA" id="ARBA00022946"/>
    </source>
</evidence>
<evidence type="ECO:0000256" key="1">
    <source>
        <dbReference type="ARBA" id="ARBA00004229"/>
    </source>
</evidence>
<dbReference type="AlphaFoldDB" id="A0AAV9BW53"/>
<feature type="transmembrane region" description="Helical" evidence="8">
    <location>
        <begin position="113"/>
        <end position="132"/>
    </location>
</feature>
<keyword evidence="8" id="KW-1133">Transmembrane helix</keyword>
<feature type="transmembrane region" description="Helical" evidence="8">
    <location>
        <begin position="141"/>
        <end position="160"/>
    </location>
</feature>
<feature type="transmembrane region" description="Helical" evidence="8">
    <location>
        <begin position="180"/>
        <end position="198"/>
    </location>
</feature>
<keyword evidence="8" id="KW-0812">Transmembrane</keyword>
<keyword evidence="4" id="KW-0934">Plastid</keyword>
<keyword evidence="6" id="KW-0809">Transit peptide</keyword>
<evidence type="ECO:0000256" key="5">
    <source>
        <dbReference type="ARBA" id="ARBA00022801"/>
    </source>
</evidence>
<reference evidence="9" key="1">
    <citation type="journal article" date="2023" name="Nat. Commun.">
        <title>Diploid and tetraploid genomes of Acorus and the evolution of monocots.</title>
        <authorList>
            <person name="Ma L."/>
            <person name="Liu K.W."/>
            <person name="Li Z."/>
            <person name="Hsiao Y.Y."/>
            <person name="Qi Y."/>
            <person name="Fu T."/>
            <person name="Tang G.D."/>
            <person name="Zhang D."/>
            <person name="Sun W.H."/>
            <person name="Liu D.K."/>
            <person name="Li Y."/>
            <person name="Chen G.Z."/>
            <person name="Liu X.D."/>
            <person name="Liao X.Y."/>
            <person name="Jiang Y.T."/>
            <person name="Yu X."/>
            <person name="Hao Y."/>
            <person name="Huang J."/>
            <person name="Zhao X.W."/>
            <person name="Ke S."/>
            <person name="Chen Y.Y."/>
            <person name="Wu W.L."/>
            <person name="Hsu J.L."/>
            <person name="Lin Y.F."/>
            <person name="Huang M.D."/>
            <person name="Li C.Y."/>
            <person name="Huang L."/>
            <person name="Wang Z.W."/>
            <person name="Zhao X."/>
            <person name="Zhong W.Y."/>
            <person name="Peng D.H."/>
            <person name="Ahmad S."/>
            <person name="Lan S."/>
            <person name="Zhang J.S."/>
            <person name="Tsai W.C."/>
            <person name="Van de Peer Y."/>
            <person name="Liu Z.J."/>
        </authorList>
    </citation>
    <scope>NUCLEOTIDE SEQUENCE</scope>
    <source>
        <strain evidence="9">SCP</strain>
    </source>
</reference>
<reference evidence="9" key="2">
    <citation type="submission" date="2023-06" db="EMBL/GenBank/DDBJ databases">
        <authorList>
            <person name="Ma L."/>
            <person name="Liu K.-W."/>
            <person name="Li Z."/>
            <person name="Hsiao Y.-Y."/>
            <person name="Qi Y."/>
            <person name="Fu T."/>
            <person name="Tang G."/>
            <person name="Zhang D."/>
            <person name="Sun W.-H."/>
            <person name="Liu D.-K."/>
            <person name="Li Y."/>
            <person name="Chen G.-Z."/>
            <person name="Liu X.-D."/>
            <person name="Liao X.-Y."/>
            <person name="Jiang Y.-T."/>
            <person name="Yu X."/>
            <person name="Hao Y."/>
            <person name="Huang J."/>
            <person name="Zhao X.-W."/>
            <person name="Ke S."/>
            <person name="Chen Y.-Y."/>
            <person name="Wu W.-L."/>
            <person name="Hsu J.-L."/>
            <person name="Lin Y.-F."/>
            <person name="Huang M.-D."/>
            <person name="Li C.-Y."/>
            <person name="Huang L."/>
            <person name="Wang Z.-W."/>
            <person name="Zhao X."/>
            <person name="Zhong W.-Y."/>
            <person name="Peng D.-H."/>
            <person name="Ahmad S."/>
            <person name="Lan S."/>
            <person name="Zhang J.-S."/>
            <person name="Tsai W.-C."/>
            <person name="Van De Peer Y."/>
            <person name="Liu Z.-J."/>
        </authorList>
    </citation>
    <scope>NUCLEOTIDE SEQUENCE</scope>
    <source>
        <strain evidence="9">SCP</strain>
        <tissue evidence="9">Leaves</tissue>
    </source>
</reference>
<protein>
    <recommendedName>
        <fullName evidence="11">Thioesterase domain-containing protein</fullName>
    </recommendedName>
</protein>
<feature type="transmembrane region" description="Helical" evidence="8">
    <location>
        <begin position="82"/>
        <end position="101"/>
    </location>
</feature>
<keyword evidence="10" id="KW-1185">Reference proteome</keyword>
<feature type="transmembrane region" description="Helical" evidence="8">
    <location>
        <begin position="285"/>
        <end position="301"/>
    </location>
</feature>
<proteinExistence type="inferred from homology"/>
<accession>A0AAV9BW53</accession>
<keyword evidence="8" id="KW-0472">Membrane</keyword>
<dbReference type="GO" id="GO:0016297">
    <property type="term" value="F:fatty acyl-[ACP] hydrolase activity"/>
    <property type="evidence" value="ECO:0007669"/>
    <property type="project" value="UniProtKB-ARBA"/>
</dbReference>
<dbReference type="FunFam" id="3.10.129.10:FF:000037">
    <property type="entry name" value="acyl-acyl carrier protein thioesterase ATL3, chloroplastic"/>
    <property type="match status" value="1"/>
</dbReference>
<dbReference type="GO" id="GO:0009507">
    <property type="term" value="C:chloroplast"/>
    <property type="evidence" value="ECO:0007669"/>
    <property type="project" value="UniProtKB-SubCell"/>
</dbReference>